<gene>
    <name evidence="2" type="ORF">B9Q01_09440</name>
</gene>
<sequence>MVYPVVVLCTLIFDALKLKSFVLLAIPLPLALGVLFSFRIVSYLLNATPSFTNEVLTLLFLVSLVLLYLSRKSFEI</sequence>
<proteinExistence type="predicted"/>
<keyword evidence="1" id="KW-0812">Transmembrane</keyword>
<evidence type="ECO:0000313" key="2">
    <source>
        <dbReference type="EMBL" id="PSN81925.1"/>
    </source>
</evidence>
<keyword evidence="1" id="KW-1133">Transmembrane helix</keyword>
<accession>A0A2R6A6H9</accession>
<evidence type="ECO:0000256" key="1">
    <source>
        <dbReference type="SAM" id="Phobius"/>
    </source>
</evidence>
<dbReference type="AlphaFoldDB" id="A0A2R6A6H9"/>
<organism evidence="2 3">
    <name type="scientific">Candidatus Marsarchaeota G1 archaeon OSP_D</name>
    <dbReference type="NCBI Taxonomy" id="1978155"/>
    <lineage>
        <taxon>Archaea</taxon>
        <taxon>Candidatus Marsarchaeota</taxon>
        <taxon>Candidatus Marsarchaeota group 1</taxon>
    </lineage>
</organism>
<dbReference type="EMBL" id="NEXC01000116">
    <property type="protein sequence ID" value="PSN81925.1"/>
    <property type="molecule type" value="Genomic_DNA"/>
</dbReference>
<feature type="transmembrane region" description="Helical" evidence="1">
    <location>
        <begin position="21"/>
        <end position="45"/>
    </location>
</feature>
<name>A0A2R6A6H9_9ARCH</name>
<feature type="transmembrane region" description="Helical" evidence="1">
    <location>
        <begin position="51"/>
        <end position="69"/>
    </location>
</feature>
<comment type="caution">
    <text evidence="2">The sequence shown here is derived from an EMBL/GenBank/DDBJ whole genome shotgun (WGS) entry which is preliminary data.</text>
</comment>
<reference evidence="2 3" key="1">
    <citation type="submission" date="2017-04" db="EMBL/GenBank/DDBJ databases">
        <title>Novel microbial lineages endemic to geothermal iron-oxide mats fill important gaps in the evolutionary history of Archaea.</title>
        <authorList>
            <person name="Jay Z.J."/>
            <person name="Beam J.P."/>
            <person name="Dlakic M."/>
            <person name="Rusch D.B."/>
            <person name="Kozubal M.A."/>
            <person name="Inskeep W.P."/>
        </authorList>
    </citation>
    <scope>NUCLEOTIDE SEQUENCE [LARGE SCALE GENOMIC DNA]</scope>
    <source>
        <strain evidence="2">OSP_D</strain>
    </source>
</reference>
<evidence type="ECO:0000313" key="3">
    <source>
        <dbReference type="Proteomes" id="UP000240880"/>
    </source>
</evidence>
<keyword evidence="1" id="KW-0472">Membrane</keyword>
<dbReference type="Proteomes" id="UP000240880">
    <property type="component" value="Unassembled WGS sequence"/>
</dbReference>
<protein>
    <submittedName>
        <fullName evidence="2">Uncharacterized protein</fullName>
    </submittedName>
</protein>